<keyword evidence="1" id="KW-0378">Hydrolase</keyword>
<organism evidence="3 4">
    <name type="scientific">Cryomorpha ignava</name>
    <dbReference type="NCBI Taxonomy" id="101383"/>
    <lineage>
        <taxon>Bacteria</taxon>
        <taxon>Pseudomonadati</taxon>
        <taxon>Bacteroidota</taxon>
        <taxon>Flavobacteriia</taxon>
        <taxon>Flavobacteriales</taxon>
        <taxon>Cryomorphaceae</taxon>
        <taxon>Cryomorpha</taxon>
    </lineage>
</organism>
<proteinExistence type="predicted"/>
<dbReference type="EMBL" id="JAAGVY010000034">
    <property type="protein sequence ID" value="NEN24836.1"/>
    <property type="molecule type" value="Genomic_DNA"/>
</dbReference>
<dbReference type="Gene3D" id="3.10.129.10">
    <property type="entry name" value="Hotdog Thioesterase"/>
    <property type="match status" value="1"/>
</dbReference>
<protein>
    <submittedName>
        <fullName evidence="3">Hotdog fold thioesterase</fullName>
    </submittedName>
</protein>
<name>A0A7K3WTN5_9FLAO</name>
<sequence length="152" mass="16849">MAEEKRLSAWEIVEKMMNKDAFSKWLGVELVVIEEGYAKIKLTVRDEMLNGFGIAHGGITYSLADSALAFAGNSHGQRAVSTNTTITHFVEVKAGDVLTAATVEHNKGERIAHYLVNITNQNDENVAALSGSIFRTSKLWLHEEEKKEETDL</sequence>
<feature type="domain" description="Thioesterase" evidence="2">
    <location>
        <begin position="52"/>
        <end position="126"/>
    </location>
</feature>
<dbReference type="NCBIfam" id="TIGR00369">
    <property type="entry name" value="unchar_dom_1"/>
    <property type="match status" value="1"/>
</dbReference>
<evidence type="ECO:0000313" key="3">
    <source>
        <dbReference type="EMBL" id="NEN24836.1"/>
    </source>
</evidence>
<dbReference type="GO" id="GO:0016289">
    <property type="term" value="F:acyl-CoA hydrolase activity"/>
    <property type="evidence" value="ECO:0007669"/>
    <property type="project" value="TreeGrafter"/>
</dbReference>
<dbReference type="PANTHER" id="PTHR42856">
    <property type="entry name" value="ACYL-COENZYME A THIOESTERASE PAAI"/>
    <property type="match status" value="1"/>
</dbReference>
<gene>
    <name evidence="3" type="ORF">G3O08_15140</name>
</gene>
<reference evidence="3 4" key="1">
    <citation type="submission" date="2020-02" db="EMBL/GenBank/DDBJ databases">
        <title>Out from the shadows clarifying the taxonomy of the family Cryomorphaceae and related taxa by utilizing the GTDB taxonomic framework.</title>
        <authorList>
            <person name="Bowman J.P."/>
        </authorList>
    </citation>
    <scope>NUCLEOTIDE SEQUENCE [LARGE SCALE GENOMIC DNA]</scope>
    <source>
        <strain evidence="3 4">QSSC 1-22</strain>
    </source>
</reference>
<accession>A0A7K3WTN5</accession>
<dbReference type="InterPro" id="IPR052723">
    <property type="entry name" value="Acyl-CoA_thioesterase_PaaI"/>
</dbReference>
<dbReference type="AlphaFoldDB" id="A0A7K3WTN5"/>
<comment type="caution">
    <text evidence="3">The sequence shown here is derived from an EMBL/GenBank/DDBJ whole genome shotgun (WGS) entry which is preliminary data.</text>
</comment>
<dbReference type="InterPro" id="IPR003736">
    <property type="entry name" value="PAAI_dom"/>
</dbReference>
<dbReference type="SUPFAM" id="SSF54637">
    <property type="entry name" value="Thioesterase/thiol ester dehydrase-isomerase"/>
    <property type="match status" value="1"/>
</dbReference>
<dbReference type="InterPro" id="IPR029069">
    <property type="entry name" value="HotDog_dom_sf"/>
</dbReference>
<dbReference type="InterPro" id="IPR006683">
    <property type="entry name" value="Thioestr_dom"/>
</dbReference>
<evidence type="ECO:0000256" key="1">
    <source>
        <dbReference type="ARBA" id="ARBA00022801"/>
    </source>
</evidence>
<evidence type="ECO:0000313" key="4">
    <source>
        <dbReference type="Proteomes" id="UP000486602"/>
    </source>
</evidence>
<dbReference type="Proteomes" id="UP000486602">
    <property type="component" value="Unassembled WGS sequence"/>
</dbReference>
<dbReference type="PANTHER" id="PTHR42856:SF1">
    <property type="entry name" value="ACYL-COENZYME A THIOESTERASE PAAI"/>
    <property type="match status" value="1"/>
</dbReference>
<dbReference type="Pfam" id="PF03061">
    <property type="entry name" value="4HBT"/>
    <property type="match status" value="1"/>
</dbReference>
<dbReference type="RefSeq" id="WP_163286231.1">
    <property type="nucleotide sequence ID" value="NZ_JAAGVY010000034.1"/>
</dbReference>
<dbReference type="CDD" id="cd03443">
    <property type="entry name" value="PaaI_thioesterase"/>
    <property type="match status" value="1"/>
</dbReference>
<evidence type="ECO:0000259" key="2">
    <source>
        <dbReference type="Pfam" id="PF03061"/>
    </source>
</evidence>
<keyword evidence="4" id="KW-1185">Reference proteome</keyword>